<name>A0ABV7WCS1_9MICO</name>
<feature type="region of interest" description="Disordered" evidence="1">
    <location>
        <begin position="217"/>
        <end position="247"/>
    </location>
</feature>
<dbReference type="EMBL" id="JBHRWW010000002">
    <property type="protein sequence ID" value="MFC3687624.1"/>
    <property type="molecule type" value="Genomic_DNA"/>
</dbReference>
<gene>
    <name evidence="2" type="ORF">ACFOLH_04645</name>
</gene>
<dbReference type="Pfam" id="PF00300">
    <property type="entry name" value="His_Phos_1"/>
    <property type="match status" value="1"/>
</dbReference>
<dbReference type="NCBIfam" id="TIGR03848">
    <property type="entry name" value="MSMEG_4193"/>
    <property type="match status" value="1"/>
</dbReference>
<dbReference type="RefSeq" id="WP_340289531.1">
    <property type="nucleotide sequence ID" value="NZ_JBBEOI010000009.1"/>
</dbReference>
<evidence type="ECO:0000313" key="3">
    <source>
        <dbReference type="Proteomes" id="UP001595685"/>
    </source>
</evidence>
<dbReference type="InterPro" id="IPR050275">
    <property type="entry name" value="PGM_Phosphatase"/>
</dbReference>
<dbReference type="CDD" id="cd07067">
    <property type="entry name" value="HP_PGM_like"/>
    <property type="match status" value="1"/>
</dbReference>
<evidence type="ECO:0000313" key="2">
    <source>
        <dbReference type="EMBL" id="MFC3687624.1"/>
    </source>
</evidence>
<accession>A0ABV7WCS1</accession>
<proteinExistence type="predicted"/>
<dbReference type="Proteomes" id="UP001595685">
    <property type="component" value="Unassembled WGS sequence"/>
</dbReference>
<dbReference type="PANTHER" id="PTHR48100">
    <property type="entry name" value="BROAD-SPECIFICITY PHOSPHATASE YOR283W-RELATED"/>
    <property type="match status" value="1"/>
</dbReference>
<dbReference type="InterPro" id="IPR029033">
    <property type="entry name" value="His_PPase_superfam"/>
</dbReference>
<dbReference type="InterPro" id="IPR022492">
    <property type="entry name" value="Phosphomutase_MSMEG4193_put"/>
</dbReference>
<dbReference type="SUPFAM" id="SSF53254">
    <property type="entry name" value="Phosphoglycerate mutase-like"/>
    <property type="match status" value="1"/>
</dbReference>
<evidence type="ECO:0000256" key="1">
    <source>
        <dbReference type="SAM" id="MobiDB-lite"/>
    </source>
</evidence>
<reference evidence="3" key="1">
    <citation type="journal article" date="2019" name="Int. J. Syst. Evol. Microbiol.">
        <title>The Global Catalogue of Microorganisms (GCM) 10K type strain sequencing project: providing services to taxonomists for standard genome sequencing and annotation.</title>
        <authorList>
            <consortium name="The Broad Institute Genomics Platform"/>
            <consortium name="The Broad Institute Genome Sequencing Center for Infectious Disease"/>
            <person name="Wu L."/>
            <person name="Ma J."/>
        </authorList>
    </citation>
    <scope>NUCLEOTIDE SEQUENCE [LARGE SCALE GENOMIC DNA]</scope>
    <source>
        <strain evidence="3">NCAIM B.02333</strain>
    </source>
</reference>
<comment type="caution">
    <text evidence="2">The sequence shown here is derived from an EMBL/GenBank/DDBJ whole genome shotgun (WGS) entry which is preliminary data.</text>
</comment>
<dbReference type="PANTHER" id="PTHR48100:SF2">
    <property type="entry name" value="CONSERVED PROTEIN"/>
    <property type="match status" value="1"/>
</dbReference>
<organism evidence="2 3">
    <name type="scientific">Aquipuribacter hungaricus</name>
    <dbReference type="NCBI Taxonomy" id="545624"/>
    <lineage>
        <taxon>Bacteria</taxon>
        <taxon>Bacillati</taxon>
        <taxon>Actinomycetota</taxon>
        <taxon>Actinomycetes</taxon>
        <taxon>Micrococcales</taxon>
        <taxon>Intrasporangiaceae</taxon>
        <taxon>Aquipuribacter</taxon>
    </lineage>
</organism>
<dbReference type="InterPro" id="IPR013078">
    <property type="entry name" value="His_Pase_superF_clade-1"/>
</dbReference>
<sequence>MPTVLLLRHGRSTANTAGVLAGRAPGVLLDDVGRAQVEAVARRLAAVPLAAVVSSPVQRCLDTAEAVRAVDGPRGRLARRPGLVVDERLSECDYGSWTGRPIKELVKEKEWAVVQQHPSAAQFPGGEALREVQARAVEALREHDARLRREVGDDAVWLACTHGDVIKALVADAVGSHLDTFQRIVADPASVTAIRYTATRPFLLRLNDTGGDLAGFAPAKRRGRSRTADSSDAVVGGGAGAAPDGRG</sequence>
<keyword evidence="3" id="KW-1185">Reference proteome</keyword>
<protein>
    <submittedName>
        <fullName evidence="2">Histidine phosphatase family protein</fullName>
    </submittedName>
</protein>
<dbReference type="SMART" id="SM00855">
    <property type="entry name" value="PGAM"/>
    <property type="match status" value="1"/>
</dbReference>
<dbReference type="Gene3D" id="3.40.50.1240">
    <property type="entry name" value="Phosphoglycerate mutase-like"/>
    <property type="match status" value="1"/>
</dbReference>